<evidence type="ECO:0000313" key="1">
    <source>
        <dbReference type="EMBL" id="AGM11387.1"/>
    </source>
</evidence>
<gene>
    <name evidence="1" type="primary">61</name>
    <name evidence="1" type="ORF">HGTV1_61</name>
</gene>
<reference evidence="1 2" key="1">
    <citation type="submission" date="2012-12" db="EMBL/GenBank/DDBJ databases">
        <authorList>
            <person name="Sencilo A."/>
            <person name="Jacobs-Sera D."/>
            <person name="Russell D.A."/>
            <person name="Ko C."/>
            <person name="Atanasova N."/>
            <person name="Osterlund E."/>
            <person name="Oksanen H.M."/>
            <person name="Bamford D.H."/>
            <person name="Hatfull G.F."/>
            <person name="Roine E."/>
            <person name="Hendrix R.W."/>
        </authorList>
    </citation>
    <scope>NUCLEOTIDE SEQUENCE [LARGE SCALE GENOMIC DNA]</scope>
</reference>
<evidence type="ECO:0000313" key="2">
    <source>
        <dbReference type="Proteomes" id="UP000202786"/>
    </source>
</evidence>
<dbReference type="RefSeq" id="YP_008059265.1">
    <property type="nucleotide sequence ID" value="NC_021328.1"/>
</dbReference>
<accession>R4TL56</accession>
<dbReference type="Proteomes" id="UP000202786">
    <property type="component" value="Segment"/>
</dbReference>
<proteinExistence type="predicted"/>
<keyword evidence="2" id="KW-1185">Reference proteome</keyword>
<dbReference type="GeneID" id="16193967"/>
<name>R4TL56_9CAUD</name>
<sequence>MIHDGDVINYKGEQYINVGGTITHPITGIYFGYTEGEFPTEKWRRQVYMMYLLEKAHRNL</sequence>
<protein>
    <submittedName>
        <fullName evidence="1">Uncharacterized protein</fullName>
    </submittedName>
</protein>
<organism evidence="1 2">
    <name type="scientific">Halogranum tailed virus 1</name>
    <dbReference type="NCBI Taxonomy" id="1273749"/>
    <lineage>
        <taxon>Viruses</taxon>
        <taxon>Duplodnaviria</taxon>
        <taxon>Heunggongvirae</taxon>
        <taxon>Uroviricota</taxon>
        <taxon>Caudoviricetes</taxon>
        <taxon>Thumleimavirales</taxon>
        <taxon>Halomagnusviridae</taxon>
        <taxon>Hagravirus</taxon>
        <taxon>Hagravirus capitaneum</taxon>
        <taxon>Hagravirus HGTV1</taxon>
    </lineage>
</organism>
<dbReference type="KEGG" id="vg:16193967"/>
<dbReference type="EMBL" id="KC292026">
    <property type="protein sequence ID" value="AGM11387.1"/>
    <property type="molecule type" value="Genomic_DNA"/>
</dbReference>